<dbReference type="GO" id="GO:0005681">
    <property type="term" value="C:spliceosomal complex"/>
    <property type="evidence" value="ECO:0007669"/>
    <property type="project" value="UniProtKB-KW"/>
</dbReference>
<evidence type="ECO:0000256" key="6">
    <source>
        <dbReference type="ARBA" id="ARBA00023242"/>
    </source>
</evidence>
<reference evidence="8" key="3">
    <citation type="submission" date="2025-09" db="UniProtKB">
        <authorList>
            <consortium name="Ensembl"/>
        </authorList>
    </citation>
    <scope>IDENTIFICATION</scope>
</reference>
<keyword evidence="9" id="KW-1185">Reference proteome</keyword>
<evidence type="ECO:0000256" key="3">
    <source>
        <dbReference type="ARBA" id="ARBA00022664"/>
    </source>
</evidence>
<comment type="function">
    <text evidence="7">May be required for pre-mRNA splicing.</text>
</comment>
<reference evidence="8" key="1">
    <citation type="submission" date="2016-12" db="EMBL/GenBank/DDBJ databases">
        <title>Mouse lemur reference genome and diversity panel.</title>
        <authorList>
            <person name="Harris R."/>
            <person name="Larsen P."/>
            <person name="Liu Y."/>
            <person name="Hughes D.S."/>
            <person name="Murali S."/>
            <person name="Raveendran M."/>
            <person name="Korchina V."/>
            <person name="Wang M."/>
            <person name="Jhangiani S."/>
            <person name="Bandaranaike D."/>
            <person name="Bellair M."/>
            <person name="Blankenburg K."/>
            <person name="Chao H."/>
            <person name="Dahdouli M."/>
            <person name="Dinh H."/>
            <person name="Doddapaneni H."/>
            <person name="English A."/>
            <person name="Firestine M."/>
            <person name="Gnanaolivu R."/>
            <person name="Gross S."/>
            <person name="Hernandez B."/>
            <person name="Javaid M."/>
            <person name="Jayaseelan J."/>
            <person name="Jones J."/>
            <person name="Khan Z."/>
            <person name="Kovar C."/>
            <person name="Kurapati P."/>
            <person name="Le B."/>
            <person name="Lee S."/>
            <person name="Li M."/>
            <person name="Mathew T."/>
            <person name="Narasimhan A."/>
            <person name="Ngo D."/>
            <person name="Nguyen L."/>
            <person name="Okwuonu G."/>
            <person name="Ongeri F."/>
            <person name="Osuji N."/>
            <person name="Pu L.-L."/>
            <person name="Puazo M."/>
            <person name="Quiroz J."/>
            <person name="Raj R."/>
            <person name="Rajbhandari K."/>
            <person name="Reid J.G."/>
            <person name="Santibanez J."/>
            <person name="Sexton D."/>
            <person name="Skinner E."/>
            <person name="Vee V."/>
            <person name="Weissenberger G."/>
            <person name="Wu Y."/>
            <person name="Xin Y."/>
            <person name="Han Y."/>
            <person name="Campbell C."/>
            <person name="Brown A."/>
            <person name="Sullivan B."/>
            <person name="Shelton J."/>
            <person name="Brown S."/>
            <person name="Dudchenko O."/>
            <person name="Machol I."/>
            <person name="Durand N."/>
            <person name="Shamim M."/>
            <person name="Lieberman A."/>
            <person name="Muzny D.M."/>
            <person name="Richards S."/>
            <person name="Yoder A."/>
            <person name="Worley K.C."/>
            <person name="Rogers J."/>
            <person name="Gibbs R.A."/>
        </authorList>
    </citation>
    <scope>NUCLEOTIDE SEQUENCE [LARGE SCALE GENOMIC DNA]</scope>
</reference>
<evidence type="ECO:0000256" key="1">
    <source>
        <dbReference type="ARBA" id="ARBA00004123"/>
    </source>
</evidence>
<evidence type="ECO:0000256" key="2">
    <source>
        <dbReference type="ARBA" id="ARBA00006164"/>
    </source>
</evidence>
<accession>A0A8C5Y439</accession>
<dbReference type="Ensembl" id="ENSMICT00000063722.1">
    <property type="protein sequence ID" value="ENSMICP00000045309.1"/>
    <property type="gene ID" value="ENSMICG00000044524.1"/>
</dbReference>
<name>A0A8C5Y439_MICMU</name>
<evidence type="ECO:0000256" key="5">
    <source>
        <dbReference type="ARBA" id="ARBA00023187"/>
    </source>
</evidence>
<keyword evidence="5 7" id="KW-0508">mRNA splicing</keyword>
<dbReference type="Proteomes" id="UP000694394">
    <property type="component" value="Chromosome X"/>
</dbReference>
<evidence type="ECO:0000256" key="4">
    <source>
        <dbReference type="ARBA" id="ARBA00022728"/>
    </source>
</evidence>
<comment type="subcellular location">
    <subcellularLocation>
        <location evidence="1 7">Nucleus</location>
    </subcellularLocation>
</comment>
<dbReference type="PANTHER" id="PTHR23142">
    <property type="entry name" value="PRE-MRNA-SPLICING FACTOR 38A-RELATED"/>
    <property type="match status" value="1"/>
</dbReference>
<dbReference type="Pfam" id="PF03371">
    <property type="entry name" value="PRP38"/>
    <property type="match status" value="1"/>
</dbReference>
<dbReference type="InterPro" id="IPR005037">
    <property type="entry name" value="PRP38"/>
</dbReference>
<keyword evidence="4 7" id="KW-0747">Spliceosome</keyword>
<dbReference type="GeneTree" id="ENSGT00730000111085"/>
<evidence type="ECO:0000256" key="7">
    <source>
        <dbReference type="RuleBase" id="RU367025"/>
    </source>
</evidence>
<evidence type="ECO:0000313" key="9">
    <source>
        <dbReference type="Proteomes" id="UP000694394"/>
    </source>
</evidence>
<dbReference type="GO" id="GO:0000398">
    <property type="term" value="P:mRNA splicing, via spliceosome"/>
    <property type="evidence" value="ECO:0007669"/>
    <property type="project" value="UniProtKB-UniRule"/>
</dbReference>
<proteinExistence type="inferred from homology"/>
<protein>
    <recommendedName>
        <fullName evidence="7">Pre-mRNA-splicing factor 38B</fullName>
    </recommendedName>
</protein>
<keyword evidence="6 7" id="KW-0539">Nucleus</keyword>
<sequence length="66" mass="7758">IANRLVKDAHSIHGTNPQNLVEKLIQTRIYESNYWKDECFGLTADLVVDKAMKLRFLCNSLYEMIW</sequence>
<reference evidence="8" key="2">
    <citation type="submission" date="2025-08" db="UniProtKB">
        <authorList>
            <consortium name="Ensembl"/>
        </authorList>
    </citation>
    <scope>IDENTIFICATION</scope>
</reference>
<evidence type="ECO:0000313" key="8">
    <source>
        <dbReference type="Ensembl" id="ENSMICP00000045309.1"/>
    </source>
</evidence>
<dbReference type="AlphaFoldDB" id="A0A8C5Y439"/>
<organism evidence="8 9">
    <name type="scientific">Microcebus murinus</name>
    <name type="common">Gray mouse lemur</name>
    <name type="synonym">Lemur murinus</name>
    <dbReference type="NCBI Taxonomy" id="30608"/>
    <lineage>
        <taxon>Eukaryota</taxon>
        <taxon>Metazoa</taxon>
        <taxon>Chordata</taxon>
        <taxon>Craniata</taxon>
        <taxon>Vertebrata</taxon>
        <taxon>Euteleostomi</taxon>
        <taxon>Mammalia</taxon>
        <taxon>Eutheria</taxon>
        <taxon>Euarchontoglires</taxon>
        <taxon>Primates</taxon>
        <taxon>Strepsirrhini</taxon>
        <taxon>Lemuriformes</taxon>
        <taxon>Cheirogaleidae</taxon>
        <taxon>Microcebus</taxon>
    </lineage>
</organism>
<keyword evidence="3 7" id="KW-0507">mRNA processing</keyword>
<dbReference type="EMBL" id="ABDC03034702">
    <property type="status" value="NOT_ANNOTATED_CDS"/>
    <property type="molecule type" value="Genomic_DNA"/>
</dbReference>
<comment type="similarity">
    <text evidence="2 7">Belongs to the PRP38 family.</text>
</comment>